<dbReference type="SUPFAM" id="SSF48452">
    <property type="entry name" value="TPR-like"/>
    <property type="match status" value="1"/>
</dbReference>
<keyword evidence="1" id="KW-0677">Repeat</keyword>
<dbReference type="InterPro" id="IPR011990">
    <property type="entry name" value="TPR-like_helical_dom_sf"/>
</dbReference>
<sequence length="1420" mass="160728">MSGVDIPYDYNIQEAWDKACRAFAQMAQADLTASPRLSVDEVLEEIRRKQDDDEEKHKKYRAAKDVISKTGNFIMVLGGIAAQGASMVFAPSSLCLNAISYLIETGAKYKRIFSSLAELFQRISDVLERCKIYMRLPADAVDASLRKIINEELVCFVEICALSIKVMRGNKMLIALKVFAFDSDEGVSAQLERLTSLVERESQMRATLGFESQKISEKVIVEARDGTRRVSASVDELLTFEKKKDADSMAKRLLASIDNNLDTPSEFFKDVQANSRRYLSEQVPGSGQWLQSDPDYASWVDSPRSRCSILGLSGAQGVGKSFLFAAIVKHLQEMCNEGSEDMTRTSVAYYILDKDTNGPSLLKALQVLAWQIAKADMVYRKDLSLVQTAGVNQIGSICDILFGRSSKRDSTFYLLLDGIEQMDKQHLKEFLHVLDEWQSRSPGWSRFTLRILLSGRTETMGRVKDHLGDGISVIDVALKNDEDILKFINNQMDKMDILSGSTDQVQSLRAEILDGLAKRTNGDFVSIRLLLDEISTKQRPGEIRDIIARSGEDRSDTIIRTIAALNETLSDEDIADLNELLTWVLFGLRLLSVEELEAVLFLKAGEPSLRPLAEKLRGQYSSLFRIAAANVHFASESIADFFHQSSSPSDHEESPTDTTDVSESEVRIIRRFLESVCDPALYAKFRFDEFFQRKLKGKTSILVAVDAEMAHLKLARACLDVLCSSESSSPHLNDLYNYAVHHFAQHLALADPALTLPQHKIALGPQLVKVFTDEKVIERLWSYNSHDLRMHWIYRDEYAEVLMKWLQDSAVRKDVPQKVKEWVKSLSDKSQLDTDLLEHVARVLALQWLHSDAWDILRPFMALHGYITKIKNRKSSSIERVIRDPSPDTIQAADILDAAEWAQAQLDLGKLGYEESRNVARTLREYEKYEEAIEQFKHTSTLAEENWLSQHGLAVCYASQGNLNVAIDIVEATIQRIKGGEFGDSKEADESLPDMYDDLATWHRSNGRDEVALAIYQKQLNDDTSDYDTARNLIILLQEQARFTDLVELLQSLKNATDPDSALDLRTKTVQKHSLNESFNEALFALAQGGNAEFGLVLESYEDALAAARTRLLEARKAGNLREERFAQGEQITIMMQIGTLYQRASNGSPHREKCAIDYWLRIMEMDGTHDWWLAARQARVRSQFALFCFEKAMQLQSSDIAAEYIQHLKHIISFKKPDDAFLLFWSHPSCLLARYHRLQGNHDKAKSILRFYIKLNLDLLSDDDPMNDSEAHHDLAVLFMFAGDDIDALAAWSLITPTNVPEAGNGGPDSAEKDSHKLEDPMLAYCDGECGTKWTFADDFYVCKACFDVQFDEICLHNLRSGTLKRRVCNPEHEMLHVPVWDTSERKRIGKGNIKVGEDIVLVEEWLRRIRRDWGLEAA</sequence>
<dbReference type="PANTHER" id="PTHR10039">
    <property type="entry name" value="AMELOGENIN"/>
    <property type="match status" value="1"/>
</dbReference>
<dbReference type="EMBL" id="JBFTWV010000131">
    <property type="protein sequence ID" value="KAL2785892.1"/>
    <property type="molecule type" value="Genomic_DNA"/>
</dbReference>
<dbReference type="Gene3D" id="1.25.40.10">
    <property type="entry name" value="Tetratricopeptide repeat domain"/>
    <property type="match status" value="2"/>
</dbReference>
<dbReference type="InterPro" id="IPR031350">
    <property type="entry name" value="Goodbye_dom"/>
</dbReference>
<organism evidence="5 6">
    <name type="scientific">Aspergillus keveii</name>
    <dbReference type="NCBI Taxonomy" id="714993"/>
    <lineage>
        <taxon>Eukaryota</taxon>
        <taxon>Fungi</taxon>
        <taxon>Dikarya</taxon>
        <taxon>Ascomycota</taxon>
        <taxon>Pezizomycotina</taxon>
        <taxon>Eurotiomycetes</taxon>
        <taxon>Eurotiomycetidae</taxon>
        <taxon>Eurotiales</taxon>
        <taxon>Aspergillaceae</taxon>
        <taxon>Aspergillus</taxon>
        <taxon>Aspergillus subgen. Nidulantes</taxon>
    </lineage>
</organism>
<gene>
    <name evidence="5" type="ORF">BJX66DRAFT_342663</name>
</gene>
<evidence type="ECO:0000259" key="4">
    <source>
        <dbReference type="Pfam" id="PF24883"/>
    </source>
</evidence>
<dbReference type="Pfam" id="PF24883">
    <property type="entry name" value="NPHP3_N"/>
    <property type="match status" value="1"/>
</dbReference>
<evidence type="ECO:0000256" key="2">
    <source>
        <dbReference type="SAM" id="Coils"/>
    </source>
</evidence>
<feature type="domain" description="Nephrocystin 3-like N-terminal" evidence="4">
    <location>
        <begin position="285"/>
        <end position="456"/>
    </location>
</feature>
<dbReference type="SUPFAM" id="SSF52540">
    <property type="entry name" value="P-loop containing nucleoside triphosphate hydrolases"/>
    <property type="match status" value="1"/>
</dbReference>
<keyword evidence="2" id="KW-0175">Coiled coil</keyword>
<protein>
    <recommendedName>
        <fullName evidence="7">Fungal STAND N-terminal Goodbye domain-containing protein</fullName>
    </recommendedName>
</protein>
<dbReference type="Pfam" id="PF17109">
    <property type="entry name" value="Goodbye"/>
    <property type="match status" value="1"/>
</dbReference>
<dbReference type="Gene3D" id="3.40.50.300">
    <property type="entry name" value="P-loop containing nucleotide triphosphate hydrolases"/>
    <property type="match status" value="1"/>
</dbReference>
<feature type="domain" description="Fungal STAND N-terminal Goodbye" evidence="3">
    <location>
        <begin position="16"/>
        <end position="133"/>
    </location>
</feature>
<dbReference type="InterPro" id="IPR056884">
    <property type="entry name" value="NPHP3-like_N"/>
</dbReference>
<reference evidence="5 6" key="1">
    <citation type="submission" date="2024-07" db="EMBL/GenBank/DDBJ databases">
        <title>Section-level genome sequencing and comparative genomics of Aspergillus sections Usti and Cavernicolus.</title>
        <authorList>
            <consortium name="Lawrence Berkeley National Laboratory"/>
            <person name="Nybo J.L."/>
            <person name="Vesth T.C."/>
            <person name="Theobald S."/>
            <person name="Frisvad J.C."/>
            <person name="Larsen T.O."/>
            <person name="Kjaerboelling I."/>
            <person name="Rothschild-Mancinelli K."/>
            <person name="Lyhne E.K."/>
            <person name="Kogle M.E."/>
            <person name="Barry K."/>
            <person name="Clum A."/>
            <person name="Na H."/>
            <person name="Ledsgaard L."/>
            <person name="Lin J."/>
            <person name="Lipzen A."/>
            <person name="Kuo A."/>
            <person name="Riley R."/>
            <person name="Mondo S."/>
            <person name="Labutti K."/>
            <person name="Haridas S."/>
            <person name="Pangalinan J."/>
            <person name="Salamov A.A."/>
            <person name="Simmons B.A."/>
            <person name="Magnuson J.K."/>
            <person name="Chen J."/>
            <person name="Drula E."/>
            <person name="Henrissat B."/>
            <person name="Wiebenga A."/>
            <person name="Lubbers R.J."/>
            <person name="Gomes A.C."/>
            <person name="Makela M.R."/>
            <person name="Stajich J."/>
            <person name="Grigoriev I.V."/>
            <person name="Mortensen U.H."/>
            <person name="De Vries R.P."/>
            <person name="Baker S.E."/>
            <person name="Andersen M.R."/>
        </authorList>
    </citation>
    <scope>NUCLEOTIDE SEQUENCE [LARGE SCALE GENOMIC DNA]</scope>
    <source>
        <strain evidence="5 6">CBS 209.92</strain>
    </source>
</reference>
<evidence type="ECO:0008006" key="7">
    <source>
        <dbReference type="Google" id="ProtNLM"/>
    </source>
</evidence>
<evidence type="ECO:0000313" key="6">
    <source>
        <dbReference type="Proteomes" id="UP001610563"/>
    </source>
</evidence>
<evidence type="ECO:0000313" key="5">
    <source>
        <dbReference type="EMBL" id="KAL2785892.1"/>
    </source>
</evidence>
<comment type="caution">
    <text evidence="5">The sequence shown here is derived from an EMBL/GenBank/DDBJ whole genome shotgun (WGS) entry which is preliminary data.</text>
</comment>
<evidence type="ECO:0000259" key="3">
    <source>
        <dbReference type="Pfam" id="PF17109"/>
    </source>
</evidence>
<keyword evidence="6" id="KW-1185">Reference proteome</keyword>
<dbReference type="Proteomes" id="UP001610563">
    <property type="component" value="Unassembled WGS sequence"/>
</dbReference>
<evidence type="ECO:0000256" key="1">
    <source>
        <dbReference type="ARBA" id="ARBA00022737"/>
    </source>
</evidence>
<dbReference type="PANTHER" id="PTHR10039:SF17">
    <property type="entry name" value="FUNGAL STAND N-TERMINAL GOODBYE DOMAIN-CONTAINING PROTEIN-RELATED"/>
    <property type="match status" value="1"/>
</dbReference>
<proteinExistence type="predicted"/>
<name>A0ABR4FSA9_9EURO</name>
<feature type="coiled-coil region" evidence="2">
    <location>
        <begin position="919"/>
        <end position="946"/>
    </location>
</feature>
<dbReference type="InterPro" id="IPR027417">
    <property type="entry name" value="P-loop_NTPase"/>
</dbReference>
<accession>A0ABR4FSA9</accession>